<proteinExistence type="predicted"/>
<evidence type="ECO:0000313" key="2">
    <source>
        <dbReference type="EMBL" id="CAF1163392.1"/>
    </source>
</evidence>
<dbReference type="EMBL" id="CAJOBC010007284">
    <property type="protein sequence ID" value="CAF3927038.1"/>
    <property type="molecule type" value="Genomic_DNA"/>
</dbReference>
<dbReference type="EMBL" id="CAJNOQ010007283">
    <property type="protein sequence ID" value="CAF1163392.1"/>
    <property type="molecule type" value="Genomic_DNA"/>
</dbReference>
<dbReference type="Proteomes" id="UP000681722">
    <property type="component" value="Unassembled WGS sequence"/>
</dbReference>
<evidence type="ECO:0000313" key="4">
    <source>
        <dbReference type="Proteomes" id="UP000663829"/>
    </source>
</evidence>
<dbReference type="AlphaFoldDB" id="A0A814TKM7"/>
<organism evidence="2 4">
    <name type="scientific">Didymodactylos carnosus</name>
    <dbReference type="NCBI Taxonomy" id="1234261"/>
    <lineage>
        <taxon>Eukaryota</taxon>
        <taxon>Metazoa</taxon>
        <taxon>Spiralia</taxon>
        <taxon>Gnathifera</taxon>
        <taxon>Rotifera</taxon>
        <taxon>Eurotatoria</taxon>
        <taxon>Bdelloidea</taxon>
        <taxon>Philodinida</taxon>
        <taxon>Philodinidae</taxon>
        <taxon>Didymodactylos</taxon>
    </lineage>
</organism>
<name>A0A814TKM7_9BILA</name>
<sequence length="489" mass="54487">MQKMVTFLNPNDLVLDINNPRFGELYTGSHKEDDLIEYLLFSESASALADRLAHTKEFYVDKPLLVFDDGKEKVVKDGNRRCAAVKALVNPSKYGLTAPSYTFLNLPVVVYTNKTEIENRIIEEHTRSLFKEWDRMAKALEVFRLFKTGSSLEAMEEIDSQPGPLIKLASFYYDAVKISGDNLKKLLRKGRGVTGGKAAIFERLFRYSDLNGYKFKNKPDYVIQITDKNKFKDYIEKIVKYLTNNPGASTRDYDANKEAFLAAAGLSNTVTSGTTPGASTQPQPGTSPGNVPTNSAQTPPPGVTAALPSSSQPPSSSPASPASAPSAQLPHINQVQRKPNYNRIIPGPLKKVIDECYGLNENSFTNAKIAMTRVAFECCLKYVIEETQYNGVFLKDNKYFKPAFPPLSGKKYTNFAVLKSLFENSIKNPGKKQAFLNFELEKPHTIIHNYNIRGLVNDANTLCDNLIPLIEFMLDNEATLLGNIDTLKF</sequence>
<evidence type="ECO:0000313" key="3">
    <source>
        <dbReference type="EMBL" id="CAF3927038.1"/>
    </source>
</evidence>
<dbReference type="Proteomes" id="UP000663829">
    <property type="component" value="Unassembled WGS sequence"/>
</dbReference>
<feature type="region of interest" description="Disordered" evidence="1">
    <location>
        <begin position="271"/>
        <end position="344"/>
    </location>
</feature>
<accession>A0A814TKM7</accession>
<feature type="compositionally biased region" description="Polar residues" evidence="1">
    <location>
        <begin position="271"/>
        <end position="297"/>
    </location>
</feature>
<evidence type="ECO:0000256" key="1">
    <source>
        <dbReference type="SAM" id="MobiDB-lite"/>
    </source>
</evidence>
<gene>
    <name evidence="2" type="ORF">GPM918_LOCUS21798</name>
    <name evidence="3" type="ORF">SRO942_LOCUS21797</name>
</gene>
<comment type="caution">
    <text evidence="2">The sequence shown here is derived from an EMBL/GenBank/DDBJ whole genome shotgun (WGS) entry which is preliminary data.</text>
</comment>
<keyword evidence="4" id="KW-1185">Reference proteome</keyword>
<protein>
    <submittedName>
        <fullName evidence="2">Uncharacterized protein</fullName>
    </submittedName>
</protein>
<feature type="compositionally biased region" description="Low complexity" evidence="1">
    <location>
        <begin position="305"/>
        <end position="330"/>
    </location>
</feature>
<reference evidence="2" key="1">
    <citation type="submission" date="2021-02" db="EMBL/GenBank/DDBJ databases">
        <authorList>
            <person name="Nowell W R."/>
        </authorList>
    </citation>
    <scope>NUCLEOTIDE SEQUENCE</scope>
</reference>